<reference evidence="2 3" key="1">
    <citation type="submission" date="2019-03" db="EMBL/GenBank/DDBJ databases">
        <title>First draft genome of Liparis tanakae, snailfish: a comprehensive survey of snailfish specific genes.</title>
        <authorList>
            <person name="Kim W."/>
            <person name="Song I."/>
            <person name="Jeong J.-H."/>
            <person name="Kim D."/>
            <person name="Kim S."/>
            <person name="Ryu S."/>
            <person name="Song J.Y."/>
            <person name="Lee S.K."/>
        </authorList>
    </citation>
    <scope>NUCLEOTIDE SEQUENCE [LARGE SCALE GENOMIC DNA]</scope>
    <source>
        <tissue evidence="2">Muscle</tissue>
    </source>
</reference>
<evidence type="ECO:0000256" key="1">
    <source>
        <dbReference type="SAM" id="MobiDB-lite"/>
    </source>
</evidence>
<organism evidence="2 3">
    <name type="scientific">Liparis tanakae</name>
    <name type="common">Tanaka's snailfish</name>
    <dbReference type="NCBI Taxonomy" id="230148"/>
    <lineage>
        <taxon>Eukaryota</taxon>
        <taxon>Metazoa</taxon>
        <taxon>Chordata</taxon>
        <taxon>Craniata</taxon>
        <taxon>Vertebrata</taxon>
        <taxon>Euteleostomi</taxon>
        <taxon>Actinopterygii</taxon>
        <taxon>Neopterygii</taxon>
        <taxon>Teleostei</taxon>
        <taxon>Neoteleostei</taxon>
        <taxon>Acanthomorphata</taxon>
        <taxon>Eupercaria</taxon>
        <taxon>Perciformes</taxon>
        <taxon>Cottioidei</taxon>
        <taxon>Cottales</taxon>
        <taxon>Liparidae</taxon>
        <taxon>Liparis</taxon>
    </lineage>
</organism>
<protein>
    <submittedName>
        <fullName evidence="2">Uncharacterized protein</fullName>
    </submittedName>
</protein>
<keyword evidence="3" id="KW-1185">Reference proteome</keyword>
<evidence type="ECO:0000313" key="2">
    <source>
        <dbReference type="EMBL" id="TNN77037.1"/>
    </source>
</evidence>
<name>A0A4Z2IGV4_9TELE</name>
<dbReference type="Proteomes" id="UP000314294">
    <property type="component" value="Unassembled WGS sequence"/>
</dbReference>
<gene>
    <name evidence="2" type="ORF">EYF80_012675</name>
</gene>
<feature type="compositionally biased region" description="Basic and acidic residues" evidence="1">
    <location>
        <begin position="65"/>
        <end position="121"/>
    </location>
</feature>
<sequence>MPPEIFCPMAAMERLTEGGDGRGEGGVCADRASYGDSPHVSLRVAVQFMFKSIRTTAKLLQPATGEERTREDRRRGDQPPARREPERTGDEETSHRRGENPRGQETRRPAAGKSDDKRMRELPPSPSLLPLWFPPSFTSPELICPKAISLLPHLPDTVALQL</sequence>
<dbReference type="EMBL" id="SRLO01000087">
    <property type="protein sequence ID" value="TNN77037.1"/>
    <property type="molecule type" value="Genomic_DNA"/>
</dbReference>
<proteinExistence type="predicted"/>
<dbReference type="AlphaFoldDB" id="A0A4Z2IGV4"/>
<feature type="region of interest" description="Disordered" evidence="1">
    <location>
        <begin position="55"/>
        <end position="129"/>
    </location>
</feature>
<accession>A0A4Z2IGV4</accession>
<comment type="caution">
    <text evidence="2">The sequence shown here is derived from an EMBL/GenBank/DDBJ whole genome shotgun (WGS) entry which is preliminary data.</text>
</comment>
<evidence type="ECO:0000313" key="3">
    <source>
        <dbReference type="Proteomes" id="UP000314294"/>
    </source>
</evidence>